<dbReference type="InterPro" id="IPR005467">
    <property type="entry name" value="His_kinase_dom"/>
</dbReference>
<dbReference type="SUPFAM" id="SSF47384">
    <property type="entry name" value="Homodimeric domain of signal transducing histidine kinase"/>
    <property type="match status" value="1"/>
</dbReference>
<keyword evidence="16" id="KW-1185">Reference proteome</keyword>
<feature type="domain" description="Histidine kinase" evidence="11">
    <location>
        <begin position="166"/>
        <end position="393"/>
    </location>
</feature>
<evidence type="ECO:0000256" key="9">
    <source>
        <dbReference type="PROSITE-ProRule" id="PRU00169"/>
    </source>
</evidence>
<evidence type="ECO:0000256" key="5">
    <source>
        <dbReference type="ARBA" id="ARBA00022741"/>
    </source>
</evidence>
<dbReference type="PROSITE" id="PS50110">
    <property type="entry name" value="RESPONSE_REGULATORY"/>
    <property type="match status" value="1"/>
</dbReference>
<evidence type="ECO:0000256" key="2">
    <source>
        <dbReference type="ARBA" id="ARBA00012438"/>
    </source>
</evidence>
<keyword evidence="5" id="KW-0547">Nucleotide-binding</keyword>
<sequence length="541" mass="61119">MSENDELRKRIAQLEAENERLKHAIDIASDGIYDWQITENKLYLTGSWYESLGYDNQEVSPTIEQWQSMLHPDDIEPTWKALRAHINGEVDLHEHENRLRMKNGQYRWNLDRGKVVERDENGVALRMVGIDKDITRQKQSDELNHQLAAQLMQAKKMEALGAFAGGIAHEFNNLLGIAFGLADLITLKLESTPTYERVGEHLEKLEDVLDRGRLLVKQILTFSRKQDEDRTELDLNRLCQDVTYALEMSKTFSSNLALTLPDDILIIHADSTHIHQLLTNLLINANHACQGREGKILFDVSAVELTQENIESEWLAQPGMFAKITITDNGVGIVDKVLEHIYEPFFTTRAHGEGTGMGLAIVHGIISRYQGGISVKTKLNEGTEFTVYLPLYSKRPENHAIHTDNLVSSGIPLDADLQQPKVIFVDDEEIMLEVVKATLPIFGLQVDTFSDPSEALWEIGKTPDKYQILVTDQAMPQLTGLQLINEARKHSPELPVVLYTGLNDFADQIGESQQLQGFLLKPLRVNELIVHIRSILSARGK</sequence>
<evidence type="ECO:0000259" key="12">
    <source>
        <dbReference type="PROSITE" id="PS50110"/>
    </source>
</evidence>
<feature type="domain" description="Response regulatory" evidence="12">
    <location>
        <begin position="421"/>
        <end position="536"/>
    </location>
</feature>
<keyword evidence="4" id="KW-0808">Transferase</keyword>
<dbReference type="InterPro" id="IPR036890">
    <property type="entry name" value="HATPase_C_sf"/>
</dbReference>
<dbReference type="SMART" id="SM00388">
    <property type="entry name" value="HisKA"/>
    <property type="match status" value="1"/>
</dbReference>
<keyword evidence="8" id="KW-0902">Two-component regulatory system</keyword>
<dbReference type="NCBIfam" id="TIGR00229">
    <property type="entry name" value="sensory_box"/>
    <property type="match status" value="1"/>
</dbReference>
<evidence type="ECO:0000256" key="10">
    <source>
        <dbReference type="SAM" id="Coils"/>
    </source>
</evidence>
<keyword evidence="6" id="KW-0418">Kinase</keyword>
<dbReference type="InterPro" id="IPR011006">
    <property type="entry name" value="CheY-like_superfamily"/>
</dbReference>
<dbReference type="InterPro" id="IPR000014">
    <property type="entry name" value="PAS"/>
</dbReference>
<dbReference type="InterPro" id="IPR003594">
    <property type="entry name" value="HATPase_dom"/>
</dbReference>
<dbReference type="CDD" id="cd00156">
    <property type="entry name" value="REC"/>
    <property type="match status" value="1"/>
</dbReference>
<feature type="domain" description="PAS" evidence="13">
    <location>
        <begin position="17"/>
        <end position="89"/>
    </location>
</feature>
<dbReference type="InterPro" id="IPR003661">
    <property type="entry name" value="HisK_dim/P_dom"/>
</dbReference>
<feature type="modified residue" description="4-aspartylphosphate" evidence="9">
    <location>
        <position position="472"/>
    </location>
</feature>
<comment type="caution">
    <text evidence="15">The sequence shown here is derived from an EMBL/GenBank/DDBJ whole genome shotgun (WGS) entry which is preliminary data.</text>
</comment>
<feature type="domain" description="PAC" evidence="14">
    <location>
        <begin position="93"/>
        <end position="146"/>
    </location>
</feature>
<dbReference type="PROSITE" id="PS50113">
    <property type="entry name" value="PAC"/>
    <property type="match status" value="1"/>
</dbReference>
<dbReference type="EMBL" id="JAALDL010000004">
    <property type="protein sequence ID" value="NGN97514.1"/>
    <property type="molecule type" value="Genomic_DNA"/>
</dbReference>
<dbReference type="PRINTS" id="PR00344">
    <property type="entry name" value="BCTRLSENSOR"/>
</dbReference>
<dbReference type="Gene3D" id="3.40.50.2300">
    <property type="match status" value="1"/>
</dbReference>
<dbReference type="InterPro" id="IPR035965">
    <property type="entry name" value="PAS-like_dom_sf"/>
</dbReference>
<comment type="catalytic activity">
    <reaction evidence="1">
        <text>ATP + protein L-histidine = ADP + protein N-phospho-L-histidine.</text>
        <dbReference type="EC" id="2.7.13.3"/>
    </reaction>
</comment>
<dbReference type="Gene3D" id="1.10.287.130">
    <property type="match status" value="1"/>
</dbReference>
<dbReference type="InterPro" id="IPR000700">
    <property type="entry name" value="PAS-assoc_C"/>
</dbReference>
<dbReference type="SMART" id="SM00086">
    <property type="entry name" value="PAC"/>
    <property type="match status" value="1"/>
</dbReference>
<dbReference type="SUPFAM" id="SSF52172">
    <property type="entry name" value="CheY-like"/>
    <property type="match status" value="1"/>
</dbReference>
<dbReference type="PANTHER" id="PTHR43065:SF46">
    <property type="entry name" value="C4-DICARBOXYLATE TRANSPORT SENSOR PROTEIN DCTB"/>
    <property type="match status" value="1"/>
</dbReference>
<dbReference type="PANTHER" id="PTHR43065">
    <property type="entry name" value="SENSOR HISTIDINE KINASE"/>
    <property type="match status" value="1"/>
</dbReference>
<evidence type="ECO:0000256" key="1">
    <source>
        <dbReference type="ARBA" id="ARBA00000085"/>
    </source>
</evidence>
<keyword evidence="3 9" id="KW-0597">Phosphoprotein</keyword>
<evidence type="ECO:0000256" key="7">
    <source>
        <dbReference type="ARBA" id="ARBA00022840"/>
    </source>
</evidence>
<evidence type="ECO:0000256" key="6">
    <source>
        <dbReference type="ARBA" id="ARBA00022777"/>
    </source>
</evidence>
<keyword evidence="7" id="KW-0067">ATP-binding</keyword>
<dbReference type="SMART" id="SM00448">
    <property type="entry name" value="REC"/>
    <property type="match status" value="1"/>
</dbReference>
<protein>
    <recommendedName>
        <fullName evidence="2">histidine kinase</fullName>
        <ecNumber evidence="2">2.7.13.3</ecNumber>
    </recommendedName>
</protein>
<dbReference type="Gene3D" id="3.30.565.10">
    <property type="entry name" value="Histidine kinase-like ATPase, C-terminal domain"/>
    <property type="match status" value="1"/>
</dbReference>
<evidence type="ECO:0000313" key="15">
    <source>
        <dbReference type="EMBL" id="NGN97514.1"/>
    </source>
</evidence>
<evidence type="ECO:0000313" key="16">
    <source>
        <dbReference type="Proteomes" id="UP000473008"/>
    </source>
</evidence>
<evidence type="ECO:0000256" key="8">
    <source>
        <dbReference type="ARBA" id="ARBA00023012"/>
    </source>
</evidence>
<reference evidence="15 16" key="1">
    <citation type="submission" date="2020-02" db="EMBL/GenBank/DDBJ databases">
        <title>The draft genome of Grimontia sedimenta sp. nov., isolated from benthic sediments near coral reefs south of Kuwait.</title>
        <authorList>
            <person name="Mahmoud H.M."/>
            <person name="Jose L."/>
            <person name="Eapen S."/>
        </authorList>
    </citation>
    <scope>NUCLEOTIDE SEQUENCE [LARGE SCALE GENOMIC DNA]</scope>
    <source>
        <strain evidence="15 16">S25</strain>
    </source>
</reference>
<dbReference type="GO" id="GO:0000155">
    <property type="term" value="F:phosphorelay sensor kinase activity"/>
    <property type="evidence" value="ECO:0007669"/>
    <property type="project" value="InterPro"/>
</dbReference>
<evidence type="ECO:0000259" key="13">
    <source>
        <dbReference type="PROSITE" id="PS50112"/>
    </source>
</evidence>
<organism evidence="15 16">
    <name type="scientific">Grimontia sedimenti</name>
    <dbReference type="NCBI Taxonomy" id="2711294"/>
    <lineage>
        <taxon>Bacteria</taxon>
        <taxon>Pseudomonadati</taxon>
        <taxon>Pseudomonadota</taxon>
        <taxon>Gammaproteobacteria</taxon>
        <taxon>Vibrionales</taxon>
        <taxon>Vibrionaceae</taxon>
        <taxon>Grimontia</taxon>
    </lineage>
</organism>
<accession>A0A6M1RAP3</accession>
<evidence type="ECO:0000259" key="11">
    <source>
        <dbReference type="PROSITE" id="PS50109"/>
    </source>
</evidence>
<dbReference type="InterPro" id="IPR001789">
    <property type="entry name" value="Sig_transdc_resp-reg_receiver"/>
</dbReference>
<evidence type="ECO:0000259" key="14">
    <source>
        <dbReference type="PROSITE" id="PS50113"/>
    </source>
</evidence>
<feature type="coiled-coil region" evidence="10">
    <location>
        <begin position="4"/>
        <end position="31"/>
    </location>
</feature>
<dbReference type="InterPro" id="IPR004358">
    <property type="entry name" value="Sig_transdc_His_kin-like_C"/>
</dbReference>
<dbReference type="PROSITE" id="PS50112">
    <property type="entry name" value="PAS"/>
    <property type="match status" value="1"/>
</dbReference>
<dbReference type="Proteomes" id="UP000473008">
    <property type="component" value="Unassembled WGS sequence"/>
</dbReference>
<dbReference type="Gene3D" id="3.30.450.20">
    <property type="entry name" value="PAS domain"/>
    <property type="match status" value="1"/>
</dbReference>
<dbReference type="RefSeq" id="WP_165012499.1">
    <property type="nucleotide sequence ID" value="NZ_JAALDL010000004.1"/>
</dbReference>
<dbReference type="SUPFAM" id="SSF55785">
    <property type="entry name" value="PYP-like sensor domain (PAS domain)"/>
    <property type="match status" value="1"/>
</dbReference>
<dbReference type="Pfam" id="PF02518">
    <property type="entry name" value="HATPase_c"/>
    <property type="match status" value="1"/>
</dbReference>
<dbReference type="GO" id="GO:0005524">
    <property type="term" value="F:ATP binding"/>
    <property type="evidence" value="ECO:0007669"/>
    <property type="project" value="UniProtKB-KW"/>
</dbReference>
<dbReference type="InterPro" id="IPR036097">
    <property type="entry name" value="HisK_dim/P_sf"/>
</dbReference>
<dbReference type="SUPFAM" id="SSF55874">
    <property type="entry name" value="ATPase domain of HSP90 chaperone/DNA topoisomerase II/histidine kinase"/>
    <property type="match status" value="1"/>
</dbReference>
<name>A0A6M1RAP3_9GAMM</name>
<dbReference type="InterPro" id="IPR001610">
    <property type="entry name" value="PAC"/>
</dbReference>
<dbReference type="Pfam" id="PF08447">
    <property type="entry name" value="PAS_3"/>
    <property type="match status" value="1"/>
</dbReference>
<dbReference type="PROSITE" id="PS50109">
    <property type="entry name" value="HIS_KIN"/>
    <property type="match status" value="1"/>
</dbReference>
<dbReference type="AlphaFoldDB" id="A0A6M1RAP3"/>
<keyword evidence="10" id="KW-0175">Coiled coil</keyword>
<evidence type="ECO:0000256" key="3">
    <source>
        <dbReference type="ARBA" id="ARBA00022553"/>
    </source>
</evidence>
<dbReference type="SMART" id="SM00387">
    <property type="entry name" value="HATPase_c"/>
    <property type="match status" value="1"/>
</dbReference>
<dbReference type="EC" id="2.7.13.3" evidence="2"/>
<proteinExistence type="predicted"/>
<dbReference type="InterPro" id="IPR013655">
    <property type="entry name" value="PAS_fold_3"/>
</dbReference>
<evidence type="ECO:0000256" key="4">
    <source>
        <dbReference type="ARBA" id="ARBA00022679"/>
    </source>
</evidence>
<dbReference type="Pfam" id="PF00072">
    <property type="entry name" value="Response_reg"/>
    <property type="match status" value="1"/>
</dbReference>
<gene>
    <name evidence="15" type="ORF">G5S52_07495</name>
</gene>